<evidence type="ECO:0000256" key="13">
    <source>
        <dbReference type="SAM" id="SignalP"/>
    </source>
</evidence>
<dbReference type="PANTHER" id="PTHR21528">
    <property type="entry name" value="DEHYDRODOLICHYL DIPHOSPHATE SYNTHASE COMPLEX SUBUNIT NUS1"/>
    <property type="match status" value="1"/>
</dbReference>
<dbReference type="InterPro" id="IPR001441">
    <property type="entry name" value="UPP_synth-like"/>
</dbReference>
<keyword evidence="6" id="KW-0808">Transferase</keyword>
<dbReference type="EMBL" id="GADI01008447">
    <property type="protein sequence ID" value="JAA65361.1"/>
    <property type="molecule type" value="mRNA"/>
</dbReference>
<feature type="signal peptide" evidence="13">
    <location>
        <begin position="1"/>
        <end position="22"/>
    </location>
</feature>
<evidence type="ECO:0000256" key="10">
    <source>
        <dbReference type="ARBA" id="ARBA00022989"/>
    </source>
</evidence>
<comment type="similarity">
    <text evidence="4">Belongs to the UPP synthase family.</text>
</comment>
<dbReference type="Pfam" id="PF01255">
    <property type="entry name" value="Prenyltransf"/>
    <property type="match status" value="1"/>
</dbReference>
<evidence type="ECO:0000256" key="8">
    <source>
        <dbReference type="ARBA" id="ARBA00022824"/>
    </source>
</evidence>
<comment type="pathway">
    <text evidence="3">Protein modification; protein glycosylation.</text>
</comment>
<keyword evidence="13" id="KW-0732">Signal</keyword>
<keyword evidence="9" id="KW-0460">Magnesium</keyword>
<dbReference type="AlphaFoldDB" id="A0A0K8R302"/>
<comment type="cofactor">
    <cofactor evidence="1">
        <name>Mg(2+)</name>
        <dbReference type="ChEBI" id="CHEBI:18420"/>
    </cofactor>
</comment>
<comment type="catalytic activity">
    <reaction evidence="12">
        <text>n isopentenyl diphosphate + (2E,6E)-farnesyl diphosphate = a di-trans,poly-cis-polyprenyl diphosphate + n diphosphate</text>
        <dbReference type="Rhea" id="RHEA:53008"/>
        <dbReference type="Rhea" id="RHEA-COMP:19494"/>
        <dbReference type="ChEBI" id="CHEBI:33019"/>
        <dbReference type="ChEBI" id="CHEBI:128769"/>
        <dbReference type="ChEBI" id="CHEBI:136960"/>
        <dbReference type="ChEBI" id="CHEBI:175763"/>
        <dbReference type="EC" id="2.5.1.87"/>
    </reaction>
</comment>
<evidence type="ECO:0000256" key="2">
    <source>
        <dbReference type="ARBA" id="ARBA00004586"/>
    </source>
</evidence>
<protein>
    <recommendedName>
        <fullName evidence="5">ditrans,polycis-polyprenyl diphosphate synthase [(2E,6E)-farnesyldiphosphate specific]</fullName>
        <ecNumber evidence="5">2.5.1.87</ecNumber>
    </recommendedName>
</protein>
<evidence type="ECO:0000256" key="11">
    <source>
        <dbReference type="ARBA" id="ARBA00023136"/>
    </source>
</evidence>
<reference evidence="14" key="1">
    <citation type="submission" date="2012-12" db="EMBL/GenBank/DDBJ databases">
        <title>Identification and characterization of a phenylalanine ammonia-lyase gene family in Isatis indigotica Fort.</title>
        <authorList>
            <person name="Liu Q."/>
            <person name="Chen J."/>
            <person name="Zhou X."/>
            <person name="Di P."/>
            <person name="Xiao Y."/>
            <person name="Xuan H."/>
            <person name="Zhang L."/>
            <person name="Chen W."/>
        </authorList>
    </citation>
    <scope>NUCLEOTIDE SEQUENCE</scope>
    <source>
        <tissue evidence="14">Salivary gland</tissue>
    </source>
</reference>
<dbReference type="PANTHER" id="PTHR21528:SF0">
    <property type="entry name" value="DEHYDRODOLICHYL DIPHOSPHATE SYNTHASE COMPLEX SUBUNIT NUS1"/>
    <property type="match status" value="1"/>
</dbReference>
<dbReference type="SUPFAM" id="SSF64005">
    <property type="entry name" value="Undecaprenyl diphosphate synthase"/>
    <property type="match status" value="1"/>
</dbReference>
<dbReference type="EC" id="2.5.1.87" evidence="5"/>
<evidence type="ECO:0000256" key="4">
    <source>
        <dbReference type="ARBA" id="ARBA00005432"/>
    </source>
</evidence>
<keyword evidence="14" id="KW-0675">Receptor</keyword>
<sequence length="266" mass="30594">MFLTRVLCKLVLWLLHALLVVAETLSLIRHRLLHRLEYKSVYSNSKLDPAKFACSPSSVHRSSHSFCKVPKHVAVVIGESLVSYRDVANLVVWCLFARIPHVTLYDVEGLMKNNWSELYKEVLRSQKKHFGSCDTSRVVLYVEGKETTEKNGRNGYTHHVHVRLASNEDGRPLFAKLARKLCQEVKEGRLSPSDIVPDLIQKQVSGDWPDPDILLRFGKAHSVFGYQPWQLRLTEIISLPTHHNLRLSEFLGALRTYDNREQRFGK</sequence>
<evidence type="ECO:0000256" key="12">
    <source>
        <dbReference type="ARBA" id="ARBA00047353"/>
    </source>
</evidence>
<keyword evidence="10" id="KW-1133">Transmembrane helix</keyword>
<dbReference type="InterPro" id="IPR036424">
    <property type="entry name" value="UPP_synth-like_sf"/>
</dbReference>
<evidence type="ECO:0000256" key="9">
    <source>
        <dbReference type="ARBA" id="ARBA00022842"/>
    </source>
</evidence>
<accession>A0A0K8R302</accession>
<dbReference type="InterPro" id="IPR038887">
    <property type="entry name" value="Nus1/NgBR"/>
</dbReference>
<evidence type="ECO:0000256" key="3">
    <source>
        <dbReference type="ARBA" id="ARBA00004922"/>
    </source>
</evidence>
<proteinExistence type="evidence at transcript level"/>
<evidence type="ECO:0000256" key="7">
    <source>
        <dbReference type="ARBA" id="ARBA00022692"/>
    </source>
</evidence>
<organism evidence="14">
    <name type="scientific">Ixodes ricinus</name>
    <name type="common">Common tick</name>
    <name type="synonym">Acarus ricinus</name>
    <dbReference type="NCBI Taxonomy" id="34613"/>
    <lineage>
        <taxon>Eukaryota</taxon>
        <taxon>Metazoa</taxon>
        <taxon>Ecdysozoa</taxon>
        <taxon>Arthropoda</taxon>
        <taxon>Chelicerata</taxon>
        <taxon>Arachnida</taxon>
        <taxon>Acari</taxon>
        <taxon>Parasitiformes</taxon>
        <taxon>Ixodida</taxon>
        <taxon>Ixodoidea</taxon>
        <taxon>Ixodidae</taxon>
        <taxon>Ixodinae</taxon>
        <taxon>Ixodes</taxon>
    </lineage>
</organism>
<evidence type="ECO:0000256" key="5">
    <source>
        <dbReference type="ARBA" id="ARBA00012596"/>
    </source>
</evidence>
<dbReference type="UniPathway" id="UPA00378"/>
<dbReference type="Gene3D" id="3.40.1180.10">
    <property type="entry name" value="Decaprenyl diphosphate synthase-like"/>
    <property type="match status" value="1"/>
</dbReference>
<dbReference type="GO" id="GO:0045547">
    <property type="term" value="F:ditrans,polycis-polyprenyl diphosphate synthase [(2E,6E)-farnesyl diphosphate specific] activity"/>
    <property type="evidence" value="ECO:0007669"/>
    <property type="project" value="UniProtKB-EC"/>
</dbReference>
<evidence type="ECO:0000256" key="6">
    <source>
        <dbReference type="ARBA" id="ARBA00022679"/>
    </source>
</evidence>
<dbReference type="GO" id="GO:0005789">
    <property type="term" value="C:endoplasmic reticulum membrane"/>
    <property type="evidence" value="ECO:0007669"/>
    <property type="project" value="UniProtKB-SubCell"/>
</dbReference>
<evidence type="ECO:0000313" key="14">
    <source>
        <dbReference type="EMBL" id="JAA65361.1"/>
    </source>
</evidence>
<keyword evidence="8" id="KW-0256">Endoplasmic reticulum</keyword>
<evidence type="ECO:0000256" key="1">
    <source>
        <dbReference type="ARBA" id="ARBA00001946"/>
    </source>
</evidence>
<dbReference type="GO" id="GO:1904423">
    <property type="term" value="C:dehydrodolichyl diphosphate synthase complex"/>
    <property type="evidence" value="ECO:0007669"/>
    <property type="project" value="InterPro"/>
</dbReference>
<keyword evidence="11" id="KW-0472">Membrane</keyword>
<name>A0A0K8R302_IXORI</name>
<comment type="subcellular location">
    <subcellularLocation>
        <location evidence="2">Endoplasmic reticulum membrane</location>
    </subcellularLocation>
</comment>
<feature type="chain" id="PRO_5005515916" description="ditrans,polycis-polyprenyl diphosphate synthase [(2E,6E)-farnesyldiphosphate specific]" evidence="13">
    <location>
        <begin position="23"/>
        <end position="266"/>
    </location>
</feature>
<keyword evidence="7" id="KW-0812">Transmembrane</keyword>